<dbReference type="InterPro" id="IPR050535">
    <property type="entry name" value="DNA_Repair-Maintenance_Comp"/>
</dbReference>
<sequence length="418" mass="45621">MRFIHAADIHLDSPLTGLSSYADAPVERLRTATRDAFTNLVSLAIDEQVDFMVIAGDLYDGNWKDYNTGLYFVKEMGRLDKAHIPVYLLHGNHDAESEMTRKLLLPRNVSVFESRKPSSFRLDSLGVVLHGRSFKDAATLENLAGTYPDAVPGLINIGVLHTALEGNAMHATYAPCSLAELHAKGYDYWALGHVHEYALWRGDSLVVFPGNLQGRHIRETGPRGAVLVESGPSGALDVQRVYVDVLRWHRLDVDVAGCSNFEDVARTIGQALEGLVEATTESIPLAVRVIVSGRTAAHGELFSMEAQLRQEVLASIAALGNDRVWLEKVRLDTHAIDDGQSLRERADALADLQDLLAGAQDDPVFLKALHADLCGLLGKVPLELRNAVPHFDDIKGGDLTALIGEIRPSLVAHLAKGE</sequence>
<keyword evidence="3" id="KW-0540">Nuclease</keyword>
<keyword evidence="3" id="KW-0269">Exonuclease</keyword>
<evidence type="ECO:0000256" key="1">
    <source>
        <dbReference type="ARBA" id="ARBA00022801"/>
    </source>
</evidence>
<dbReference type="InterPro" id="IPR041796">
    <property type="entry name" value="Mre11_N"/>
</dbReference>
<feature type="domain" description="Calcineurin-like phosphoesterase" evidence="2">
    <location>
        <begin position="1"/>
        <end position="197"/>
    </location>
</feature>
<dbReference type="OrthoDB" id="9773856at2"/>
<keyword evidence="1" id="KW-0378">Hydrolase</keyword>
<dbReference type="PIRSF" id="PIRSF033091">
    <property type="entry name" value="Pesterase_YhaO"/>
    <property type="match status" value="1"/>
</dbReference>
<evidence type="ECO:0000313" key="3">
    <source>
        <dbReference type="EMBL" id="PLC53504.1"/>
    </source>
</evidence>
<dbReference type="Proteomes" id="UP000234328">
    <property type="component" value="Unassembled WGS sequence"/>
</dbReference>
<name>A0A2N4UER4_9BURK</name>
<dbReference type="RefSeq" id="WP_102070227.1">
    <property type="nucleotide sequence ID" value="NZ_PDNV01000007.1"/>
</dbReference>
<evidence type="ECO:0000313" key="4">
    <source>
        <dbReference type="Proteomes" id="UP000234328"/>
    </source>
</evidence>
<dbReference type="PANTHER" id="PTHR30337">
    <property type="entry name" value="COMPONENT OF ATP-DEPENDENT DSDNA EXONUCLEASE"/>
    <property type="match status" value="1"/>
</dbReference>
<accession>A0A2N4UER4</accession>
<dbReference type="EMBL" id="PDNV01000007">
    <property type="protein sequence ID" value="PLC53504.1"/>
    <property type="molecule type" value="Genomic_DNA"/>
</dbReference>
<dbReference type="CDD" id="cd00840">
    <property type="entry name" value="MPP_Mre11_N"/>
    <property type="match status" value="1"/>
</dbReference>
<keyword evidence="4" id="KW-1185">Reference proteome</keyword>
<dbReference type="InterPro" id="IPR014576">
    <property type="entry name" value="Pesterase_YhaO"/>
</dbReference>
<proteinExistence type="predicted"/>
<protein>
    <submittedName>
        <fullName evidence="3">DNA repair exonuclease</fullName>
    </submittedName>
</protein>
<dbReference type="SUPFAM" id="SSF56300">
    <property type="entry name" value="Metallo-dependent phosphatases"/>
    <property type="match status" value="1"/>
</dbReference>
<dbReference type="Pfam" id="PF00149">
    <property type="entry name" value="Metallophos"/>
    <property type="match status" value="1"/>
</dbReference>
<dbReference type="GO" id="GO:0004527">
    <property type="term" value="F:exonuclease activity"/>
    <property type="evidence" value="ECO:0007669"/>
    <property type="project" value="UniProtKB-KW"/>
</dbReference>
<dbReference type="PANTHER" id="PTHR30337:SF7">
    <property type="entry name" value="PHOSPHOESTERASE"/>
    <property type="match status" value="1"/>
</dbReference>
<reference evidence="3 4" key="1">
    <citation type="submission" date="2017-10" db="EMBL/GenBank/DDBJ databases">
        <title>Two draft genome sequences of Pusillimonas sp. strains isolated from a nitrate- and radionuclide-contaminated groundwater in Russia.</title>
        <authorList>
            <person name="Grouzdev D.S."/>
            <person name="Tourova T.P."/>
            <person name="Goeva M.A."/>
            <person name="Babich T.L."/>
            <person name="Sokolova D.S."/>
            <person name="Abdullin R."/>
            <person name="Poltaraus A.B."/>
            <person name="Toshchakov S.V."/>
            <person name="Nazina T.N."/>
        </authorList>
    </citation>
    <scope>NUCLEOTIDE SEQUENCE [LARGE SCALE GENOMIC DNA]</scope>
    <source>
        <strain evidence="3 4">JR1/69-2-13</strain>
    </source>
</reference>
<dbReference type="InterPro" id="IPR004843">
    <property type="entry name" value="Calcineurin-like_PHP"/>
</dbReference>
<dbReference type="Gene3D" id="3.60.21.10">
    <property type="match status" value="1"/>
</dbReference>
<comment type="caution">
    <text evidence="3">The sequence shown here is derived from an EMBL/GenBank/DDBJ whole genome shotgun (WGS) entry which is preliminary data.</text>
</comment>
<gene>
    <name evidence="3" type="ORF">CR155_11750</name>
</gene>
<organism evidence="3 4">
    <name type="scientific">Pollutimonas nitritireducens</name>
    <dbReference type="NCBI Taxonomy" id="2045209"/>
    <lineage>
        <taxon>Bacteria</taxon>
        <taxon>Pseudomonadati</taxon>
        <taxon>Pseudomonadota</taxon>
        <taxon>Betaproteobacteria</taxon>
        <taxon>Burkholderiales</taxon>
        <taxon>Alcaligenaceae</taxon>
        <taxon>Pollutimonas</taxon>
    </lineage>
</organism>
<dbReference type="AlphaFoldDB" id="A0A2N4UER4"/>
<dbReference type="InterPro" id="IPR029052">
    <property type="entry name" value="Metallo-depent_PP-like"/>
</dbReference>
<evidence type="ECO:0000259" key="2">
    <source>
        <dbReference type="Pfam" id="PF00149"/>
    </source>
</evidence>